<dbReference type="PROSITE" id="PS50887">
    <property type="entry name" value="GGDEF"/>
    <property type="match status" value="1"/>
</dbReference>
<feature type="coiled-coil region" evidence="3">
    <location>
        <begin position="297"/>
        <end position="373"/>
    </location>
</feature>
<dbReference type="AlphaFoldDB" id="A0A0D2JSJ5"/>
<dbReference type="EMBL" id="AZAC01000032">
    <property type="protein sequence ID" value="KIX12460.1"/>
    <property type="molecule type" value="Genomic_DNA"/>
</dbReference>
<dbReference type="InParanoid" id="A0A0D2JSJ5"/>
<dbReference type="RefSeq" id="WP_044350656.1">
    <property type="nucleotide sequence ID" value="NZ_AZAC01000032.1"/>
</dbReference>
<dbReference type="InterPro" id="IPR000160">
    <property type="entry name" value="GGDEF_dom"/>
</dbReference>
<dbReference type="Pfam" id="PF00990">
    <property type="entry name" value="GGDEF"/>
    <property type="match status" value="1"/>
</dbReference>
<dbReference type="GO" id="GO:1902201">
    <property type="term" value="P:negative regulation of bacterial-type flagellum-dependent cell motility"/>
    <property type="evidence" value="ECO:0007669"/>
    <property type="project" value="TreeGrafter"/>
</dbReference>
<organism evidence="5 6">
    <name type="scientific">Dethiosulfatarculus sandiegensis</name>
    <dbReference type="NCBI Taxonomy" id="1429043"/>
    <lineage>
        <taxon>Bacteria</taxon>
        <taxon>Pseudomonadati</taxon>
        <taxon>Thermodesulfobacteriota</taxon>
        <taxon>Desulfarculia</taxon>
        <taxon>Desulfarculales</taxon>
        <taxon>Desulfarculaceae</taxon>
        <taxon>Dethiosulfatarculus</taxon>
    </lineage>
</organism>
<comment type="caution">
    <text evidence="5">The sequence shown here is derived from an EMBL/GenBank/DDBJ whole genome shotgun (WGS) entry which is preliminary data.</text>
</comment>
<dbReference type="EC" id="2.7.7.65" evidence="1"/>
<dbReference type="STRING" id="1429043.X474_19195"/>
<protein>
    <recommendedName>
        <fullName evidence="1">diguanylate cyclase</fullName>
        <ecNumber evidence="1">2.7.7.65</ecNumber>
    </recommendedName>
</protein>
<dbReference type="GO" id="GO:0043709">
    <property type="term" value="P:cell adhesion involved in single-species biofilm formation"/>
    <property type="evidence" value="ECO:0007669"/>
    <property type="project" value="TreeGrafter"/>
</dbReference>
<dbReference type="NCBIfam" id="TIGR00254">
    <property type="entry name" value="GGDEF"/>
    <property type="match status" value="1"/>
</dbReference>
<proteinExistence type="predicted"/>
<feature type="domain" description="GGDEF" evidence="4">
    <location>
        <begin position="409"/>
        <end position="541"/>
    </location>
</feature>
<evidence type="ECO:0000259" key="4">
    <source>
        <dbReference type="PROSITE" id="PS50887"/>
    </source>
</evidence>
<evidence type="ECO:0000256" key="2">
    <source>
        <dbReference type="ARBA" id="ARBA00034247"/>
    </source>
</evidence>
<dbReference type="InterPro" id="IPR043128">
    <property type="entry name" value="Rev_trsase/Diguanyl_cyclase"/>
</dbReference>
<gene>
    <name evidence="5" type="ORF">X474_19195</name>
</gene>
<evidence type="ECO:0000313" key="6">
    <source>
        <dbReference type="Proteomes" id="UP000032233"/>
    </source>
</evidence>
<reference evidence="5 6" key="1">
    <citation type="submission" date="2013-11" db="EMBL/GenBank/DDBJ databases">
        <title>Metagenomic analysis of a methanogenic consortium involved in long chain n-alkane degradation.</title>
        <authorList>
            <person name="Davidova I.A."/>
            <person name="Callaghan A.V."/>
            <person name="Wawrik B."/>
            <person name="Pruitt S."/>
            <person name="Marks C."/>
            <person name="Duncan K.E."/>
            <person name="Suflita J.M."/>
        </authorList>
    </citation>
    <scope>NUCLEOTIDE SEQUENCE [LARGE SCALE GENOMIC DNA]</scope>
    <source>
        <strain evidence="5 6">SPR</strain>
    </source>
</reference>
<dbReference type="Proteomes" id="UP000032233">
    <property type="component" value="Unassembled WGS sequence"/>
</dbReference>
<dbReference type="GO" id="GO:0005886">
    <property type="term" value="C:plasma membrane"/>
    <property type="evidence" value="ECO:0007669"/>
    <property type="project" value="TreeGrafter"/>
</dbReference>
<dbReference type="SUPFAM" id="SSF55073">
    <property type="entry name" value="Nucleotide cyclase"/>
    <property type="match status" value="1"/>
</dbReference>
<dbReference type="GO" id="GO:0052621">
    <property type="term" value="F:diguanylate cyclase activity"/>
    <property type="evidence" value="ECO:0007669"/>
    <property type="project" value="UniProtKB-EC"/>
</dbReference>
<evidence type="ECO:0000256" key="3">
    <source>
        <dbReference type="SAM" id="Coils"/>
    </source>
</evidence>
<name>A0A0D2JSJ5_9BACT</name>
<evidence type="ECO:0000313" key="5">
    <source>
        <dbReference type="EMBL" id="KIX12460.1"/>
    </source>
</evidence>
<keyword evidence="3" id="KW-0175">Coiled coil</keyword>
<dbReference type="PANTHER" id="PTHR45138">
    <property type="entry name" value="REGULATORY COMPONENTS OF SENSORY TRANSDUCTION SYSTEM"/>
    <property type="match status" value="1"/>
</dbReference>
<accession>A0A0D2JSJ5</accession>
<dbReference type="Gene3D" id="3.30.70.270">
    <property type="match status" value="1"/>
</dbReference>
<feature type="coiled-coil region" evidence="3">
    <location>
        <begin position="12"/>
        <end position="39"/>
    </location>
</feature>
<comment type="catalytic activity">
    <reaction evidence="2">
        <text>2 GTP = 3',3'-c-di-GMP + 2 diphosphate</text>
        <dbReference type="Rhea" id="RHEA:24898"/>
        <dbReference type="ChEBI" id="CHEBI:33019"/>
        <dbReference type="ChEBI" id="CHEBI:37565"/>
        <dbReference type="ChEBI" id="CHEBI:58805"/>
        <dbReference type="EC" id="2.7.7.65"/>
    </reaction>
</comment>
<sequence length="541" mass="60106">MVEINQKPPNRTELLQKRVNRLVRELDELEKNQAELLNLYRKAVYPLASLARENAPGALKGPIAELQKAVSARKVDVKRLALVVEDLGKALMLMESEPDQPQANGAEQTCDLAARDIFLGAINVLTSLGPADPGTPLGRAMIRLKKAVITHPVDTAAVEQASVAVKEALLSEEEPSQRGLKKQMDDSKAHPKLLLGWKMVNALLKGMRAGDQFFDNQVERVEMAVNQFQRTGELDRPALALAGDLMEQFRNLLEERHTEALEALEDVLNEVIRLRTEFSNSMAQAGEQLLDEGQIQNSRFQSSMDQMTQDIDQAEDLDHLKDLALNRLSDLRRDMDQAMEKQAGIVNLAMEELEKEKVALKQAESKVKAVKERGLRLARSALTDPLSGVWNQRALVLWLNQMPVCHEGSPLSMIIFTVDDFHRLAKAWGGVAADRALANISKHVLSILGNSDKIFRYTTSEFVVVMQNSPLEKARLAAQGVKSCIKNINFNYLELPPISLTATVSFGQCSFGEEPASLLARLELLLNEAKRTGRDKIVESS</sequence>
<dbReference type="InterPro" id="IPR029787">
    <property type="entry name" value="Nucleotide_cyclase"/>
</dbReference>
<dbReference type="InterPro" id="IPR050469">
    <property type="entry name" value="Diguanylate_Cyclase"/>
</dbReference>
<dbReference type="PANTHER" id="PTHR45138:SF9">
    <property type="entry name" value="DIGUANYLATE CYCLASE DGCM-RELATED"/>
    <property type="match status" value="1"/>
</dbReference>
<evidence type="ECO:0000256" key="1">
    <source>
        <dbReference type="ARBA" id="ARBA00012528"/>
    </source>
</evidence>
<keyword evidence="6" id="KW-1185">Reference proteome</keyword>
<dbReference type="SMART" id="SM00267">
    <property type="entry name" value="GGDEF"/>
    <property type="match status" value="1"/>
</dbReference>